<evidence type="ECO:0000256" key="10">
    <source>
        <dbReference type="ARBA" id="ARBA00023110"/>
    </source>
</evidence>
<keyword evidence="9" id="KW-0793">Thylakoid</keyword>
<reference evidence="15 16" key="1">
    <citation type="journal article" date="2020" name="bioRxiv">
        <title>Sequence and annotation of 42 cannabis genomes reveals extensive copy number variation in cannabinoid synthesis and pathogen resistance genes.</title>
        <authorList>
            <person name="Mckernan K.J."/>
            <person name="Helbert Y."/>
            <person name="Kane L.T."/>
            <person name="Ebling H."/>
            <person name="Zhang L."/>
            <person name="Liu B."/>
            <person name="Eaton Z."/>
            <person name="Mclaughlin S."/>
            <person name="Kingan S."/>
            <person name="Baybayan P."/>
            <person name="Concepcion G."/>
            <person name="Jordan M."/>
            <person name="Riva A."/>
            <person name="Barbazuk W."/>
            <person name="Harkins T."/>
        </authorList>
    </citation>
    <scope>NUCLEOTIDE SEQUENCE [LARGE SCALE GENOMIC DNA]</scope>
    <source>
        <strain evidence="16">cv. Jamaican Lion 4</strain>
        <tissue evidence="15">Leaf</tissue>
    </source>
</reference>
<evidence type="ECO:0000259" key="14">
    <source>
        <dbReference type="PROSITE" id="PS50059"/>
    </source>
</evidence>
<evidence type="ECO:0000256" key="1">
    <source>
        <dbReference type="ARBA" id="ARBA00000971"/>
    </source>
</evidence>
<dbReference type="EC" id="5.2.1.8" evidence="4 12"/>
<keyword evidence="11" id="KW-1015">Disulfide bond</keyword>
<dbReference type="PANTHER" id="PTHR47926">
    <property type="entry name" value="PENTATRICOPEPTIDE REPEAT-CONTAINING PROTEIN"/>
    <property type="match status" value="1"/>
</dbReference>
<proteinExistence type="inferred from homology"/>
<dbReference type="Pfam" id="PF20431">
    <property type="entry name" value="E_motif"/>
    <property type="match status" value="1"/>
</dbReference>
<comment type="subcellular location">
    <subcellularLocation>
        <location evidence="2">Plastid</location>
        <location evidence="2">Chloroplast thylakoid lumen</location>
    </subcellularLocation>
</comment>
<sequence length="686" mass="75266">MRLTKPTSHSFFQFVKTFTSFALAIRNASSPHKALSLYSDMHQKSVPFDSFSILFTLKSCTRLHNVVLNKHLHAHIIKLGFSSHVYVATSLLYAYIVTSFDDACKLFNEMPVRNTTTWNTMITGYSRLGDVKKACSVFGEMPERDLVSWSAVIAAHINRGCNEQGLHLFRDMLMNKEGLIPDQVTVGSVLSGCAHMGTLGSLLGKSVHGFIAKNAWELNVELGTVLVDMYAKCGVITSACQVFELMRERNVMSWTALICGAAQHGYCKDALSMFELMQKEGVKANELTFTGILSACVHAGLVEEGQRFFKMIEECGLELKIQHYGCMVDLFGKAGLVEEAYEVIMTMKLQPNVVVWSSFLSACKEHKKFEMAERVTEKVLGIVKPENDGGVYTLICDLYALGGKWDDAERVRKLMVNLNVRKFRGSSIDGHMAEEFSWSPEGPITGKKIVFYLFSSLTPVRWRLKMTSLASSVAVVGTCNPKRLRHCSGPSRSLPTSQSVTKLKISSHCYEDSSLRLLVDEKPKPSLFARREILGFGLCSGLLSALTELHPSANAAEVSSCDFTVAPSGLAFCDKVVGYGPEASKGQLIKAHYVGKLENGKVFDSSYNRGKPLTFRIGVGEVIKGWDQGILGGDGVPPMLAGGKRVLKLPPELGYGVRGAGCRGGSCIIPPDSVLMFDVEFIGKAS</sequence>
<keyword evidence="5" id="KW-0150">Chloroplast</keyword>
<gene>
    <name evidence="15" type="ORF">F8388_008016</name>
</gene>
<comment type="similarity">
    <text evidence="3">Belongs to the FKBP-type PPIase family.</text>
</comment>
<dbReference type="InterPro" id="IPR046357">
    <property type="entry name" value="PPIase_dom_sf"/>
</dbReference>
<dbReference type="GO" id="GO:0009543">
    <property type="term" value="C:chloroplast thylakoid lumen"/>
    <property type="evidence" value="ECO:0007669"/>
    <property type="project" value="UniProtKB-SubCell"/>
</dbReference>
<evidence type="ECO:0000256" key="7">
    <source>
        <dbReference type="ARBA" id="ARBA00022737"/>
    </source>
</evidence>
<comment type="caution">
    <text evidence="15">The sequence shown here is derived from an EMBL/GenBank/DDBJ whole genome shotgun (WGS) entry which is preliminary data.</text>
</comment>
<keyword evidence="12" id="KW-0413">Isomerase</keyword>
<evidence type="ECO:0000256" key="8">
    <source>
        <dbReference type="ARBA" id="ARBA00022946"/>
    </source>
</evidence>
<dbReference type="PROSITE" id="PS50059">
    <property type="entry name" value="FKBP_PPIASE"/>
    <property type="match status" value="1"/>
</dbReference>
<dbReference type="FunFam" id="3.10.50.40:FF:000032">
    <property type="entry name" value="Peptidylprolyl isomerase"/>
    <property type="match status" value="1"/>
</dbReference>
<evidence type="ECO:0000256" key="2">
    <source>
        <dbReference type="ARBA" id="ARBA00004456"/>
    </source>
</evidence>
<dbReference type="EMBL" id="JAATIP010000024">
    <property type="protein sequence ID" value="KAF4391405.1"/>
    <property type="molecule type" value="Genomic_DNA"/>
</dbReference>
<dbReference type="InterPro" id="IPR046848">
    <property type="entry name" value="E_motif"/>
</dbReference>
<dbReference type="PROSITE" id="PS51375">
    <property type="entry name" value="PPR"/>
    <property type="match status" value="3"/>
</dbReference>
<evidence type="ECO:0000313" key="16">
    <source>
        <dbReference type="Proteomes" id="UP000525078"/>
    </source>
</evidence>
<dbReference type="GO" id="GO:0003755">
    <property type="term" value="F:peptidyl-prolyl cis-trans isomerase activity"/>
    <property type="evidence" value="ECO:0007669"/>
    <property type="project" value="UniProtKB-KW"/>
</dbReference>
<evidence type="ECO:0000256" key="9">
    <source>
        <dbReference type="ARBA" id="ARBA00023078"/>
    </source>
</evidence>
<keyword evidence="6" id="KW-0934">Plastid</keyword>
<evidence type="ECO:0000256" key="3">
    <source>
        <dbReference type="ARBA" id="ARBA00006577"/>
    </source>
</evidence>
<dbReference type="Pfam" id="PF01535">
    <property type="entry name" value="PPR"/>
    <property type="match status" value="3"/>
</dbReference>
<comment type="catalytic activity">
    <reaction evidence="1 12">
        <text>[protein]-peptidylproline (omega=180) = [protein]-peptidylproline (omega=0)</text>
        <dbReference type="Rhea" id="RHEA:16237"/>
        <dbReference type="Rhea" id="RHEA-COMP:10747"/>
        <dbReference type="Rhea" id="RHEA-COMP:10748"/>
        <dbReference type="ChEBI" id="CHEBI:83833"/>
        <dbReference type="ChEBI" id="CHEBI:83834"/>
        <dbReference type="EC" id="5.2.1.8"/>
    </reaction>
</comment>
<dbReference type="GO" id="GO:0009451">
    <property type="term" value="P:RNA modification"/>
    <property type="evidence" value="ECO:0007669"/>
    <property type="project" value="InterPro"/>
</dbReference>
<dbReference type="InterPro" id="IPR002885">
    <property type="entry name" value="PPR_rpt"/>
</dbReference>
<dbReference type="Proteomes" id="UP000525078">
    <property type="component" value="Unassembled WGS sequence"/>
</dbReference>
<feature type="domain" description="PPIase FKBP-type" evidence="14">
    <location>
        <begin position="586"/>
        <end position="685"/>
    </location>
</feature>
<dbReference type="SUPFAM" id="SSF54534">
    <property type="entry name" value="FKBP-like"/>
    <property type="match status" value="1"/>
</dbReference>
<dbReference type="AlphaFoldDB" id="A0A7J6H8G2"/>
<organism evidence="15 16">
    <name type="scientific">Cannabis sativa</name>
    <name type="common">Hemp</name>
    <name type="synonym">Marijuana</name>
    <dbReference type="NCBI Taxonomy" id="3483"/>
    <lineage>
        <taxon>Eukaryota</taxon>
        <taxon>Viridiplantae</taxon>
        <taxon>Streptophyta</taxon>
        <taxon>Embryophyta</taxon>
        <taxon>Tracheophyta</taxon>
        <taxon>Spermatophyta</taxon>
        <taxon>Magnoliopsida</taxon>
        <taxon>eudicotyledons</taxon>
        <taxon>Gunneridae</taxon>
        <taxon>Pentapetalae</taxon>
        <taxon>rosids</taxon>
        <taxon>fabids</taxon>
        <taxon>Rosales</taxon>
        <taxon>Cannabaceae</taxon>
        <taxon>Cannabis</taxon>
    </lineage>
</organism>
<evidence type="ECO:0000313" key="15">
    <source>
        <dbReference type="EMBL" id="KAF4391405.1"/>
    </source>
</evidence>
<accession>A0A7J6H8G2</accession>
<feature type="repeat" description="PPR" evidence="13">
    <location>
        <begin position="250"/>
        <end position="284"/>
    </location>
</feature>
<dbReference type="InterPro" id="IPR001179">
    <property type="entry name" value="PPIase_FKBP_dom"/>
</dbReference>
<keyword evidence="7" id="KW-0677">Repeat</keyword>
<evidence type="ECO:0000256" key="12">
    <source>
        <dbReference type="PROSITE-ProRule" id="PRU00277"/>
    </source>
</evidence>
<name>A0A7J6H8G2_CANSA</name>
<keyword evidence="10 12" id="KW-0697">Rotamase</keyword>
<dbReference type="NCBIfam" id="TIGR00756">
    <property type="entry name" value="PPR"/>
    <property type="match status" value="2"/>
</dbReference>
<evidence type="ECO:0000256" key="5">
    <source>
        <dbReference type="ARBA" id="ARBA00022528"/>
    </source>
</evidence>
<dbReference type="InterPro" id="IPR046960">
    <property type="entry name" value="PPR_At4g14850-like_plant"/>
</dbReference>
<feature type="repeat" description="PPR" evidence="13">
    <location>
        <begin position="285"/>
        <end position="319"/>
    </location>
</feature>
<keyword evidence="8" id="KW-0809">Transit peptide</keyword>
<dbReference type="Gene3D" id="3.10.50.40">
    <property type="match status" value="1"/>
</dbReference>
<dbReference type="FunFam" id="1.25.40.10:FF:000790">
    <property type="entry name" value="Pentatricopeptide repeat-containing protein"/>
    <property type="match status" value="1"/>
</dbReference>
<protein>
    <recommendedName>
        <fullName evidence="4 12">peptidylprolyl isomerase</fullName>
        <ecNumber evidence="4 12">5.2.1.8</ecNumber>
    </recommendedName>
</protein>
<dbReference type="Gene3D" id="1.25.40.10">
    <property type="entry name" value="Tetratricopeptide repeat domain"/>
    <property type="match status" value="2"/>
</dbReference>
<dbReference type="Pfam" id="PF13041">
    <property type="entry name" value="PPR_2"/>
    <property type="match status" value="1"/>
</dbReference>
<dbReference type="Pfam" id="PF00254">
    <property type="entry name" value="FKBP_C"/>
    <property type="match status" value="1"/>
</dbReference>
<evidence type="ECO:0000256" key="6">
    <source>
        <dbReference type="ARBA" id="ARBA00022640"/>
    </source>
</evidence>
<dbReference type="GO" id="GO:0003723">
    <property type="term" value="F:RNA binding"/>
    <property type="evidence" value="ECO:0007669"/>
    <property type="project" value="InterPro"/>
</dbReference>
<evidence type="ECO:0000256" key="4">
    <source>
        <dbReference type="ARBA" id="ARBA00013194"/>
    </source>
</evidence>
<dbReference type="PANTHER" id="PTHR47926:SF452">
    <property type="entry name" value="PENTATRICOPEPTIDE REPEAT-CONTAINING PROTEIN"/>
    <property type="match status" value="1"/>
</dbReference>
<feature type="repeat" description="PPR" evidence="13">
    <location>
        <begin position="114"/>
        <end position="148"/>
    </location>
</feature>
<evidence type="ECO:0000256" key="11">
    <source>
        <dbReference type="ARBA" id="ARBA00023157"/>
    </source>
</evidence>
<dbReference type="InterPro" id="IPR011990">
    <property type="entry name" value="TPR-like_helical_dom_sf"/>
</dbReference>
<evidence type="ECO:0000256" key="13">
    <source>
        <dbReference type="PROSITE-ProRule" id="PRU00708"/>
    </source>
</evidence>